<proteinExistence type="predicted"/>
<protein>
    <submittedName>
        <fullName evidence="2">Nuclear transport factor 2 family protein</fullName>
    </submittedName>
</protein>
<accession>A0ABS3T4T6</accession>
<dbReference type="InterPro" id="IPR037401">
    <property type="entry name" value="SnoaL-like"/>
</dbReference>
<reference evidence="2 3" key="1">
    <citation type="submission" date="2021-03" db="EMBL/GenBank/DDBJ databases">
        <title>Winogradskyella sp. nov., isolated from costal sediment.</title>
        <authorList>
            <person name="Gao C."/>
        </authorList>
    </citation>
    <scope>NUCLEOTIDE SEQUENCE [LARGE SCALE GENOMIC DNA]</scope>
    <source>
        <strain evidence="2 3">DF17</strain>
    </source>
</reference>
<dbReference type="SUPFAM" id="SSF54427">
    <property type="entry name" value="NTF2-like"/>
    <property type="match status" value="1"/>
</dbReference>
<keyword evidence="3" id="KW-1185">Reference proteome</keyword>
<feature type="domain" description="SnoaL-like" evidence="1">
    <location>
        <begin position="2"/>
        <end position="89"/>
    </location>
</feature>
<gene>
    <name evidence="2" type="ORF">J4050_13490</name>
</gene>
<dbReference type="Proteomes" id="UP000676776">
    <property type="component" value="Unassembled WGS sequence"/>
</dbReference>
<dbReference type="InterPro" id="IPR032710">
    <property type="entry name" value="NTF2-like_dom_sf"/>
</dbReference>
<name>A0ABS3T4T6_9FLAO</name>
<dbReference type="Pfam" id="PF12680">
    <property type="entry name" value="SnoaL_2"/>
    <property type="match status" value="1"/>
</dbReference>
<evidence type="ECO:0000313" key="2">
    <source>
        <dbReference type="EMBL" id="MBO3117764.1"/>
    </source>
</evidence>
<dbReference type="EMBL" id="JAGEVF010000012">
    <property type="protein sequence ID" value="MBO3117764.1"/>
    <property type="molecule type" value="Genomic_DNA"/>
</dbReference>
<organism evidence="2 3">
    <name type="scientific">Winogradskyella pelagia</name>
    <dbReference type="NCBI Taxonomy" id="2819984"/>
    <lineage>
        <taxon>Bacteria</taxon>
        <taxon>Pseudomonadati</taxon>
        <taxon>Bacteroidota</taxon>
        <taxon>Flavobacteriia</taxon>
        <taxon>Flavobacteriales</taxon>
        <taxon>Flavobacteriaceae</taxon>
        <taxon>Winogradskyella</taxon>
    </lineage>
</organism>
<comment type="caution">
    <text evidence="2">The sequence shown here is derived from an EMBL/GenBank/DDBJ whole genome shotgun (WGS) entry which is preliminary data.</text>
</comment>
<sequence>MISCYHPNITFEDPAFGVLIGENAKSMWQMLCDSQKGKNFRITYSNIKANLNDGEAQWEAHYTFSKTHRKVHNKINAQFKFKDGLIINHQDNFNLHTWAKQALGFKGLLIGSTGFFKKQLQMQTNKALRNYINKKAH</sequence>
<evidence type="ECO:0000313" key="3">
    <source>
        <dbReference type="Proteomes" id="UP000676776"/>
    </source>
</evidence>
<evidence type="ECO:0000259" key="1">
    <source>
        <dbReference type="Pfam" id="PF12680"/>
    </source>
</evidence>
<dbReference type="Gene3D" id="3.10.450.50">
    <property type="match status" value="1"/>
</dbReference>